<comment type="caution">
    <text evidence="3">The sequence shown here is derived from an EMBL/GenBank/DDBJ whole genome shotgun (WGS) entry which is preliminary data.</text>
</comment>
<gene>
    <name evidence="3" type="ORF">CVLEPA_LOCUS6620</name>
</gene>
<evidence type="ECO:0000313" key="3">
    <source>
        <dbReference type="EMBL" id="CAK8677218.1"/>
    </source>
</evidence>
<sequence length="172" mass="19697">MFWKISVWVLVILFAGDHLNELVQSTMVEAGILKKPIKMEDACNLEILPAWLGKAIGCRETKKEVPSKKGNQKLKITLDNDLMGKFKFETREKSWSEKLTDYVNKGFVYVQRLILPEKFVMPCILGDCDMASKIKKDKEKYSNMLYHKIPTTPPNNGEMKKASSDDKKALKP</sequence>
<evidence type="ECO:0000256" key="2">
    <source>
        <dbReference type="SAM" id="SignalP"/>
    </source>
</evidence>
<keyword evidence="4" id="KW-1185">Reference proteome</keyword>
<evidence type="ECO:0000256" key="1">
    <source>
        <dbReference type="SAM" id="MobiDB-lite"/>
    </source>
</evidence>
<name>A0ABP0FEA7_CLALP</name>
<dbReference type="Proteomes" id="UP001642483">
    <property type="component" value="Unassembled WGS sequence"/>
</dbReference>
<proteinExistence type="predicted"/>
<accession>A0ABP0FEA7</accession>
<organism evidence="3 4">
    <name type="scientific">Clavelina lepadiformis</name>
    <name type="common">Light-bulb sea squirt</name>
    <name type="synonym">Ascidia lepadiformis</name>
    <dbReference type="NCBI Taxonomy" id="159417"/>
    <lineage>
        <taxon>Eukaryota</taxon>
        <taxon>Metazoa</taxon>
        <taxon>Chordata</taxon>
        <taxon>Tunicata</taxon>
        <taxon>Ascidiacea</taxon>
        <taxon>Aplousobranchia</taxon>
        <taxon>Clavelinidae</taxon>
        <taxon>Clavelina</taxon>
    </lineage>
</organism>
<feature type="signal peptide" evidence="2">
    <location>
        <begin position="1"/>
        <end position="25"/>
    </location>
</feature>
<dbReference type="EMBL" id="CAWYQH010000046">
    <property type="protein sequence ID" value="CAK8677218.1"/>
    <property type="molecule type" value="Genomic_DNA"/>
</dbReference>
<protein>
    <submittedName>
        <fullName evidence="3">Uncharacterized protein</fullName>
    </submittedName>
</protein>
<feature type="region of interest" description="Disordered" evidence="1">
    <location>
        <begin position="146"/>
        <end position="172"/>
    </location>
</feature>
<evidence type="ECO:0000313" key="4">
    <source>
        <dbReference type="Proteomes" id="UP001642483"/>
    </source>
</evidence>
<keyword evidence="2" id="KW-0732">Signal</keyword>
<feature type="compositionally biased region" description="Basic and acidic residues" evidence="1">
    <location>
        <begin position="158"/>
        <end position="172"/>
    </location>
</feature>
<feature type="chain" id="PRO_5045239510" evidence="2">
    <location>
        <begin position="26"/>
        <end position="172"/>
    </location>
</feature>
<reference evidence="3 4" key="1">
    <citation type="submission" date="2024-02" db="EMBL/GenBank/DDBJ databases">
        <authorList>
            <person name="Daric V."/>
            <person name="Darras S."/>
        </authorList>
    </citation>
    <scope>NUCLEOTIDE SEQUENCE [LARGE SCALE GENOMIC DNA]</scope>
</reference>